<dbReference type="OrthoDB" id="127554at2"/>
<dbReference type="STRING" id="1246637.MTBBW1_200012"/>
<proteinExistence type="predicted"/>
<dbReference type="InterPro" id="IPR041685">
    <property type="entry name" value="AAA_GajA/Old/RecF-like"/>
</dbReference>
<dbReference type="Gene3D" id="3.40.50.300">
    <property type="entry name" value="P-loop containing nucleotide triphosphate hydrolases"/>
    <property type="match status" value="2"/>
</dbReference>
<reference evidence="3 4" key="1">
    <citation type="submission" date="2017-03" db="EMBL/GenBank/DDBJ databases">
        <authorList>
            <person name="Afonso C.L."/>
            <person name="Miller P.J."/>
            <person name="Scott M.A."/>
            <person name="Spackman E."/>
            <person name="Goraichik I."/>
            <person name="Dimitrov K.M."/>
            <person name="Suarez D.L."/>
            <person name="Swayne D.E."/>
        </authorList>
    </citation>
    <scope>NUCLEOTIDE SEQUENCE [LARGE SCALE GENOMIC DNA]</scope>
    <source>
        <strain evidence="3">PRJEB14757</strain>
    </source>
</reference>
<dbReference type="Pfam" id="PF13175">
    <property type="entry name" value="AAA_15"/>
    <property type="match status" value="1"/>
</dbReference>
<dbReference type="RefSeq" id="WP_080799262.1">
    <property type="nucleotide sequence ID" value="NZ_LT828540.1"/>
</dbReference>
<dbReference type="InterPro" id="IPR003959">
    <property type="entry name" value="ATPase_AAA_core"/>
</dbReference>
<dbReference type="Pfam" id="PF13304">
    <property type="entry name" value="AAA_21"/>
    <property type="match status" value="1"/>
</dbReference>
<dbReference type="GO" id="GO:0006302">
    <property type="term" value="P:double-strand break repair"/>
    <property type="evidence" value="ECO:0007669"/>
    <property type="project" value="TreeGrafter"/>
</dbReference>
<feature type="domain" description="Endonuclease GajA/Old nuclease/RecF-like AAA" evidence="1">
    <location>
        <begin position="1"/>
        <end position="108"/>
    </location>
</feature>
<evidence type="ECO:0000259" key="2">
    <source>
        <dbReference type="Pfam" id="PF13304"/>
    </source>
</evidence>
<dbReference type="InterPro" id="IPR027417">
    <property type="entry name" value="P-loop_NTPase"/>
</dbReference>
<accession>A0A1W1HBW5</accession>
<keyword evidence="4" id="KW-1185">Reference proteome</keyword>
<dbReference type="GO" id="GO:0016887">
    <property type="term" value="F:ATP hydrolysis activity"/>
    <property type="evidence" value="ECO:0007669"/>
    <property type="project" value="InterPro"/>
</dbReference>
<sequence>MLERLYIHNFRCLENFELNLKNMHSALLIGKNGTGKSTIGVALEILQSIGRGINKIGDLLQPNDFSRDRSDVPIRFEIEVTINDALYQYIIALELPENFKELRILEEKLTVSGESIYSRKEAVVSLFSKQNKNETNFMVDWHLIALPVIQNRSEDDPLHIFKTWLAHMIILSPIPVFMNGESKGETLEPKRDGSNCGEWFTGLLSQYPAAYTYIDQYLKDIMPDLKDFRNEIVGKNFKVMSVRFQEKSSNVNIYFNDLSDGEKCFFLCAVVLAANQSYGPLFCFWDEPDNYLSLSEIGHFTASLRRSFEQNGQFLATSHNSETIRKFSNENTFVIHRKNHLEPALSRLLSDISFNGDLIDSLIRGDIEL</sequence>
<dbReference type="EMBL" id="FWEV01000113">
    <property type="protein sequence ID" value="SLM29875.1"/>
    <property type="molecule type" value="Genomic_DNA"/>
</dbReference>
<dbReference type="GO" id="GO:0000731">
    <property type="term" value="P:DNA synthesis involved in DNA repair"/>
    <property type="evidence" value="ECO:0007669"/>
    <property type="project" value="TreeGrafter"/>
</dbReference>
<dbReference type="AlphaFoldDB" id="A0A1W1HBW5"/>
<name>A0A1W1HBW5_9BACT</name>
<dbReference type="PANTHER" id="PTHR32182:SF22">
    <property type="entry name" value="ATP-DEPENDENT ENDONUCLEASE, OLD FAMILY-RELATED"/>
    <property type="match status" value="1"/>
</dbReference>
<evidence type="ECO:0000313" key="3">
    <source>
        <dbReference type="EMBL" id="SLM29875.1"/>
    </source>
</evidence>
<protein>
    <submittedName>
        <fullName evidence="3">Uncharacterized protein</fullName>
    </submittedName>
</protein>
<dbReference type="PANTHER" id="PTHR32182">
    <property type="entry name" value="DNA REPLICATION AND REPAIR PROTEIN RECF"/>
    <property type="match status" value="1"/>
</dbReference>
<gene>
    <name evidence="3" type="ORF">MTBBW1_200012</name>
</gene>
<evidence type="ECO:0000259" key="1">
    <source>
        <dbReference type="Pfam" id="PF13175"/>
    </source>
</evidence>
<feature type="domain" description="ATPase AAA-type core" evidence="2">
    <location>
        <begin position="215"/>
        <end position="323"/>
    </location>
</feature>
<dbReference type="GO" id="GO:0005524">
    <property type="term" value="F:ATP binding"/>
    <property type="evidence" value="ECO:0007669"/>
    <property type="project" value="InterPro"/>
</dbReference>
<dbReference type="SUPFAM" id="SSF52540">
    <property type="entry name" value="P-loop containing nucleoside triphosphate hydrolases"/>
    <property type="match status" value="1"/>
</dbReference>
<organism evidence="3 4">
    <name type="scientific">Desulfamplus magnetovallimortis</name>
    <dbReference type="NCBI Taxonomy" id="1246637"/>
    <lineage>
        <taxon>Bacteria</taxon>
        <taxon>Pseudomonadati</taxon>
        <taxon>Thermodesulfobacteriota</taxon>
        <taxon>Desulfobacteria</taxon>
        <taxon>Desulfobacterales</taxon>
        <taxon>Desulfobacteraceae</taxon>
        <taxon>Desulfamplus</taxon>
    </lineage>
</organism>
<dbReference type="Proteomes" id="UP000191931">
    <property type="component" value="Unassembled WGS sequence"/>
</dbReference>
<evidence type="ECO:0000313" key="4">
    <source>
        <dbReference type="Proteomes" id="UP000191931"/>
    </source>
</evidence>